<evidence type="ECO:0000313" key="3">
    <source>
        <dbReference type="EMBL" id="TCI13443.1"/>
    </source>
</evidence>
<organism evidence="3 4">
    <name type="scientific">Dyella soli</name>
    <dbReference type="NCBI Taxonomy" id="522319"/>
    <lineage>
        <taxon>Bacteria</taxon>
        <taxon>Pseudomonadati</taxon>
        <taxon>Pseudomonadota</taxon>
        <taxon>Gammaproteobacteria</taxon>
        <taxon>Lysobacterales</taxon>
        <taxon>Rhodanobacteraceae</taxon>
        <taxon>Dyella</taxon>
    </lineage>
</organism>
<dbReference type="RefSeq" id="WP_131149774.1">
    <property type="nucleotide sequence ID" value="NZ_SJTG01000001.1"/>
</dbReference>
<feature type="signal peptide" evidence="2">
    <location>
        <begin position="1"/>
        <end position="20"/>
    </location>
</feature>
<keyword evidence="2" id="KW-0732">Signal</keyword>
<dbReference type="EMBL" id="SJTG01000001">
    <property type="protein sequence ID" value="TCI13443.1"/>
    <property type="molecule type" value="Genomic_DNA"/>
</dbReference>
<sequence>MKPRYSHLTLASVCAVFLLAACAEKPARTTSSSTSTTVTSAPSGKTTSTTRSTTKTTKSTTAPAAKLPENTGIPACDDYLSSYIACHQAANIYAPDQIEGRYEMMRNSLLRDSIDPDIRPQLGARCMSLSNQLKQALHGKSCNASPATTSSVPVK</sequence>
<protein>
    <submittedName>
        <fullName evidence="3">Uncharacterized protein</fullName>
    </submittedName>
</protein>
<gene>
    <name evidence="3" type="ORF">EZM97_09295</name>
</gene>
<evidence type="ECO:0000256" key="2">
    <source>
        <dbReference type="SAM" id="SignalP"/>
    </source>
</evidence>
<feature type="chain" id="PRO_5020810676" evidence="2">
    <location>
        <begin position="21"/>
        <end position="155"/>
    </location>
</feature>
<dbReference type="AlphaFoldDB" id="A0A4R0YVJ6"/>
<dbReference type="Proteomes" id="UP000291822">
    <property type="component" value="Unassembled WGS sequence"/>
</dbReference>
<keyword evidence="4" id="KW-1185">Reference proteome</keyword>
<feature type="compositionally biased region" description="Low complexity" evidence="1">
    <location>
        <begin position="29"/>
        <end position="61"/>
    </location>
</feature>
<proteinExistence type="predicted"/>
<reference evidence="3 4" key="1">
    <citation type="submission" date="2019-02" db="EMBL/GenBank/DDBJ databases">
        <title>Dyella amyloliquefaciens sp. nov., isolated from forest soil.</title>
        <authorList>
            <person name="Gao Z.-H."/>
            <person name="Qiu L.-H."/>
        </authorList>
    </citation>
    <scope>NUCLEOTIDE SEQUENCE [LARGE SCALE GENOMIC DNA]</scope>
    <source>
        <strain evidence="3 4">KACC 12747</strain>
    </source>
</reference>
<accession>A0A4R0YVJ6</accession>
<feature type="region of interest" description="Disordered" evidence="1">
    <location>
        <begin position="29"/>
        <end position="68"/>
    </location>
</feature>
<dbReference type="PROSITE" id="PS51257">
    <property type="entry name" value="PROKAR_LIPOPROTEIN"/>
    <property type="match status" value="1"/>
</dbReference>
<evidence type="ECO:0000256" key="1">
    <source>
        <dbReference type="SAM" id="MobiDB-lite"/>
    </source>
</evidence>
<name>A0A4R0YVJ6_9GAMM</name>
<evidence type="ECO:0000313" key="4">
    <source>
        <dbReference type="Proteomes" id="UP000291822"/>
    </source>
</evidence>
<comment type="caution">
    <text evidence="3">The sequence shown here is derived from an EMBL/GenBank/DDBJ whole genome shotgun (WGS) entry which is preliminary data.</text>
</comment>